<keyword evidence="5" id="KW-1185">Reference proteome</keyword>
<evidence type="ECO:0000256" key="1">
    <source>
        <dbReference type="ARBA" id="ARBA00006484"/>
    </source>
</evidence>
<sequence length="279" mass="29912">MSDQITPVVSRHPGFESLKGKVVVVTGTASGIGLALATRFVREGARVVGSDLNAEVGAQKAAELGIRFVACNVAQEESLKALIDDVQAQEGDIDLFCSNAGIAIGAGPETLDKHWELIQNVNVMSHVWAARHLLPRMLERGEGYLLNTASAAGLLTELHSAPYAVTKHAALAFAEWLAVTYGDRGIGVSCLCPEGVWTPMIENAPILQLTAVSTDLLADRVMEALHAGKFLITTHATTLAGFQQKANDYDVWISKMKHLRTKAMALLETGQKAFVSQPE</sequence>
<dbReference type="PRINTS" id="PR00080">
    <property type="entry name" value="SDRFAMILY"/>
</dbReference>
<dbReference type="PRINTS" id="PR00081">
    <property type="entry name" value="GDHRDH"/>
</dbReference>
<comment type="similarity">
    <text evidence="1 3">Belongs to the short-chain dehydrogenases/reductases (SDR) family.</text>
</comment>
<dbReference type="CDD" id="cd05233">
    <property type="entry name" value="SDR_c"/>
    <property type="match status" value="1"/>
</dbReference>
<organism evidence="4 5">
    <name type="scientific">Deinococcus ruber</name>
    <dbReference type="NCBI Taxonomy" id="1848197"/>
    <lineage>
        <taxon>Bacteria</taxon>
        <taxon>Thermotogati</taxon>
        <taxon>Deinococcota</taxon>
        <taxon>Deinococci</taxon>
        <taxon>Deinococcales</taxon>
        <taxon>Deinococcaceae</taxon>
        <taxon>Deinococcus</taxon>
    </lineage>
</organism>
<dbReference type="RefSeq" id="WP_189090296.1">
    <property type="nucleotide sequence ID" value="NZ_BMQL01000010.1"/>
</dbReference>
<dbReference type="Gene3D" id="3.40.50.720">
    <property type="entry name" value="NAD(P)-binding Rossmann-like Domain"/>
    <property type="match status" value="1"/>
</dbReference>
<proteinExistence type="inferred from homology"/>
<evidence type="ECO:0000256" key="3">
    <source>
        <dbReference type="RuleBase" id="RU000363"/>
    </source>
</evidence>
<protein>
    <submittedName>
        <fullName evidence="4">Short-chain dehydrogenase</fullName>
    </submittedName>
</protein>
<dbReference type="Pfam" id="PF00106">
    <property type="entry name" value="adh_short"/>
    <property type="match status" value="1"/>
</dbReference>
<dbReference type="PANTHER" id="PTHR43180:SF33">
    <property type="entry name" value="15-HYDROXYPROSTAGLANDIN DEHYDROGENASE [NAD(+)]-LIKE"/>
    <property type="match status" value="1"/>
</dbReference>
<dbReference type="PANTHER" id="PTHR43180">
    <property type="entry name" value="3-OXOACYL-(ACYL-CARRIER-PROTEIN) REDUCTASE (AFU_ORTHOLOGUE AFUA_6G11210)"/>
    <property type="match status" value="1"/>
</dbReference>
<dbReference type="InterPro" id="IPR020904">
    <property type="entry name" value="Sc_DH/Rdtase_CS"/>
</dbReference>
<evidence type="ECO:0000256" key="2">
    <source>
        <dbReference type="ARBA" id="ARBA00023002"/>
    </source>
</evidence>
<keyword evidence="2" id="KW-0560">Oxidoreductase</keyword>
<dbReference type="Proteomes" id="UP000603865">
    <property type="component" value="Unassembled WGS sequence"/>
</dbReference>
<gene>
    <name evidence="4" type="ORF">GCM10008957_22070</name>
</gene>
<dbReference type="InterPro" id="IPR002347">
    <property type="entry name" value="SDR_fam"/>
</dbReference>
<dbReference type="SUPFAM" id="SSF51735">
    <property type="entry name" value="NAD(P)-binding Rossmann-fold domains"/>
    <property type="match status" value="1"/>
</dbReference>
<dbReference type="PROSITE" id="PS00061">
    <property type="entry name" value="ADH_SHORT"/>
    <property type="match status" value="1"/>
</dbReference>
<reference evidence="4" key="2">
    <citation type="submission" date="2020-09" db="EMBL/GenBank/DDBJ databases">
        <authorList>
            <person name="Sun Q."/>
            <person name="Ohkuma M."/>
        </authorList>
    </citation>
    <scope>NUCLEOTIDE SEQUENCE</scope>
    <source>
        <strain evidence="4">JCM 31311</strain>
    </source>
</reference>
<dbReference type="GO" id="GO:0016491">
    <property type="term" value="F:oxidoreductase activity"/>
    <property type="evidence" value="ECO:0007669"/>
    <property type="project" value="UniProtKB-KW"/>
</dbReference>
<dbReference type="EMBL" id="BMQL01000010">
    <property type="protein sequence ID" value="GGR08829.1"/>
    <property type="molecule type" value="Genomic_DNA"/>
</dbReference>
<dbReference type="InterPro" id="IPR036291">
    <property type="entry name" value="NAD(P)-bd_dom_sf"/>
</dbReference>
<dbReference type="AlphaFoldDB" id="A0A918C7M0"/>
<evidence type="ECO:0000313" key="4">
    <source>
        <dbReference type="EMBL" id="GGR08829.1"/>
    </source>
</evidence>
<reference evidence="4" key="1">
    <citation type="journal article" date="2014" name="Int. J. Syst. Evol. Microbiol.">
        <title>Complete genome sequence of Corynebacterium casei LMG S-19264T (=DSM 44701T), isolated from a smear-ripened cheese.</title>
        <authorList>
            <consortium name="US DOE Joint Genome Institute (JGI-PGF)"/>
            <person name="Walter F."/>
            <person name="Albersmeier A."/>
            <person name="Kalinowski J."/>
            <person name="Ruckert C."/>
        </authorList>
    </citation>
    <scope>NUCLEOTIDE SEQUENCE</scope>
    <source>
        <strain evidence="4">JCM 31311</strain>
    </source>
</reference>
<comment type="caution">
    <text evidence="4">The sequence shown here is derived from an EMBL/GenBank/DDBJ whole genome shotgun (WGS) entry which is preliminary data.</text>
</comment>
<accession>A0A918C7M0</accession>
<name>A0A918C7M0_9DEIO</name>
<evidence type="ECO:0000313" key="5">
    <source>
        <dbReference type="Proteomes" id="UP000603865"/>
    </source>
</evidence>